<gene>
    <name evidence="1" type="ORF">M421DRAFT_1134</name>
</gene>
<dbReference type="AlphaFoldDB" id="A0A6A5S1J4"/>
<sequence length="418" mass="46016">MVDIEDLLCDILPDSNRAIFAVINQAQPSTNKPQSTQLSALGKKLQLRIMTPDLAHENSDMDSIHPISQPLNLSTTLSQLRVAVCQHLDVPIGYEALSELDCNCKLLCAIGGLEDRNEQDGGSARYLKLPVLAVCSRQSHSRQIRANGSYCDAAFDNRGLTVDLHTSECPIEITAHNKDVTLVTVVLHDSVIDGVLSIFAGPRVYSAAVDQGPATLSVRRAAIFQKQPAWEHPLGQTDRGFASLLSTLRTFTDITSGRDMDEDQQEAVLRILHLMTRFPPAVRTAYVLMREETPPPSESAALSQCLYEIMKEVIPLTIIRNDPLRFFEGSCLLEDADASVNRTKQLAASKHASTTTEHHGGERLALDELKEYLLGHASFDDMLAIVRSGTGDNDRKQNAGKVLDILSRLDQRRITAKT</sequence>
<dbReference type="RefSeq" id="XP_033454011.1">
    <property type="nucleotide sequence ID" value="XM_033587221.1"/>
</dbReference>
<dbReference type="EMBL" id="ML978957">
    <property type="protein sequence ID" value="KAF1933763.1"/>
    <property type="molecule type" value="Genomic_DNA"/>
</dbReference>
<keyword evidence="2" id="KW-1185">Reference proteome</keyword>
<dbReference type="OrthoDB" id="10069349at2759"/>
<organism evidence="1 2">
    <name type="scientific">Didymella exigua CBS 183.55</name>
    <dbReference type="NCBI Taxonomy" id="1150837"/>
    <lineage>
        <taxon>Eukaryota</taxon>
        <taxon>Fungi</taxon>
        <taxon>Dikarya</taxon>
        <taxon>Ascomycota</taxon>
        <taxon>Pezizomycotina</taxon>
        <taxon>Dothideomycetes</taxon>
        <taxon>Pleosporomycetidae</taxon>
        <taxon>Pleosporales</taxon>
        <taxon>Pleosporineae</taxon>
        <taxon>Didymellaceae</taxon>
        <taxon>Didymella</taxon>
    </lineage>
</organism>
<accession>A0A6A5S1J4</accession>
<evidence type="ECO:0000313" key="2">
    <source>
        <dbReference type="Proteomes" id="UP000800082"/>
    </source>
</evidence>
<name>A0A6A5S1J4_9PLEO</name>
<evidence type="ECO:0000313" key="1">
    <source>
        <dbReference type="EMBL" id="KAF1933763.1"/>
    </source>
</evidence>
<protein>
    <submittedName>
        <fullName evidence="1">Uncharacterized protein</fullName>
    </submittedName>
</protein>
<dbReference type="GeneID" id="54344867"/>
<reference evidence="1" key="1">
    <citation type="journal article" date="2020" name="Stud. Mycol.">
        <title>101 Dothideomycetes genomes: a test case for predicting lifestyles and emergence of pathogens.</title>
        <authorList>
            <person name="Haridas S."/>
            <person name="Albert R."/>
            <person name="Binder M."/>
            <person name="Bloem J."/>
            <person name="Labutti K."/>
            <person name="Salamov A."/>
            <person name="Andreopoulos B."/>
            <person name="Baker S."/>
            <person name="Barry K."/>
            <person name="Bills G."/>
            <person name="Bluhm B."/>
            <person name="Cannon C."/>
            <person name="Castanera R."/>
            <person name="Culley D."/>
            <person name="Daum C."/>
            <person name="Ezra D."/>
            <person name="Gonzalez J."/>
            <person name="Henrissat B."/>
            <person name="Kuo A."/>
            <person name="Liang C."/>
            <person name="Lipzen A."/>
            <person name="Lutzoni F."/>
            <person name="Magnuson J."/>
            <person name="Mondo S."/>
            <person name="Nolan M."/>
            <person name="Ohm R."/>
            <person name="Pangilinan J."/>
            <person name="Park H.-J."/>
            <person name="Ramirez L."/>
            <person name="Alfaro M."/>
            <person name="Sun H."/>
            <person name="Tritt A."/>
            <person name="Yoshinaga Y."/>
            <person name="Zwiers L.-H."/>
            <person name="Turgeon B."/>
            <person name="Goodwin S."/>
            <person name="Spatafora J."/>
            <person name="Crous P."/>
            <person name="Grigoriev I."/>
        </authorList>
    </citation>
    <scope>NUCLEOTIDE SEQUENCE</scope>
    <source>
        <strain evidence="1">CBS 183.55</strain>
    </source>
</reference>
<dbReference type="Proteomes" id="UP000800082">
    <property type="component" value="Unassembled WGS sequence"/>
</dbReference>
<proteinExistence type="predicted"/>